<dbReference type="SUPFAM" id="SSF53448">
    <property type="entry name" value="Nucleotide-diphospho-sugar transferases"/>
    <property type="match status" value="1"/>
</dbReference>
<comment type="caution">
    <text evidence="2">The sequence shown here is derived from an EMBL/GenBank/DDBJ whole genome shotgun (WGS) entry which is preliminary data.</text>
</comment>
<dbReference type="Pfam" id="PF00535">
    <property type="entry name" value="Glycos_transf_2"/>
    <property type="match status" value="1"/>
</dbReference>
<dbReference type="EMBL" id="JAQOSP010000063">
    <property type="protein sequence ID" value="MDJ1169590.1"/>
    <property type="molecule type" value="Genomic_DNA"/>
</dbReference>
<dbReference type="PANTHER" id="PTHR43685">
    <property type="entry name" value="GLYCOSYLTRANSFERASE"/>
    <property type="match status" value="1"/>
</dbReference>
<accession>A0ABT7ARR1</accession>
<organism evidence="2 3">
    <name type="scientific">Roseofilum acuticapitatum BLCC-M154</name>
    <dbReference type="NCBI Taxonomy" id="3022444"/>
    <lineage>
        <taxon>Bacteria</taxon>
        <taxon>Bacillati</taxon>
        <taxon>Cyanobacteriota</taxon>
        <taxon>Cyanophyceae</taxon>
        <taxon>Desertifilales</taxon>
        <taxon>Desertifilaceae</taxon>
        <taxon>Roseofilum</taxon>
        <taxon>Roseofilum acuticapitatum</taxon>
    </lineage>
</organism>
<proteinExistence type="predicted"/>
<sequence>MHSVKISIVIPTLNRRELLTQTLASVQAQTFEFWEALVVDDGSTDGTKEYVSELHRQDTRIHYLLRDRHHSGAPACRNQGTASAQGEYIIFLDSDDCLAPHALDNRFQIMKAHPELDFAVFGCILFGDRPGDTPLLWNGDTGEDDINRFLANDVPWQTTSPIWRKKALDKLGPWDETLTTGQDWDQHLRALILNLNYQRFQPPDCYWRKPHGQTIGSQSAAREYLACREKLLELAHERLEAAGLLTLERKKILRKRYFRLADSWIYAGENHQAFQVWQRCYERQLSDDFLYTQGLRYLQIIAALPSGLKRIGRKLIREFGNSAVVFHWPKGFRNTPFVT</sequence>
<dbReference type="RefSeq" id="WP_283753348.1">
    <property type="nucleotide sequence ID" value="NZ_JAQOSP010000063.1"/>
</dbReference>
<evidence type="ECO:0000313" key="2">
    <source>
        <dbReference type="EMBL" id="MDJ1169590.1"/>
    </source>
</evidence>
<evidence type="ECO:0000259" key="1">
    <source>
        <dbReference type="Pfam" id="PF00535"/>
    </source>
</evidence>
<dbReference type="InterPro" id="IPR001173">
    <property type="entry name" value="Glyco_trans_2-like"/>
</dbReference>
<dbReference type="CDD" id="cd00761">
    <property type="entry name" value="Glyco_tranf_GTA_type"/>
    <property type="match status" value="1"/>
</dbReference>
<dbReference type="Proteomes" id="UP001235303">
    <property type="component" value="Unassembled WGS sequence"/>
</dbReference>
<feature type="domain" description="Glycosyltransferase 2-like" evidence="1">
    <location>
        <begin position="7"/>
        <end position="151"/>
    </location>
</feature>
<protein>
    <submittedName>
        <fullName evidence="2">Glycosyltransferase family 2 protein</fullName>
    </submittedName>
</protein>
<name>A0ABT7ARR1_9CYAN</name>
<dbReference type="InterPro" id="IPR050834">
    <property type="entry name" value="Glycosyltransf_2"/>
</dbReference>
<dbReference type="InterPro" id="IPR029044">
    <property type="entry name" value="Nucleotide-diphossugar_trans"/>
</dbReference>
<dbReference type="PANTHER" id="PTHR43685:SF2">
    <property type="entry name" value="GLYCOSYLTRANSFERASE 2-LIKE DOMAIN-CONTAINING PROTEIN"/>
    <property type="match status" value="1"/>
</dbReference>
<dbReference type="Gene3D" id="3.90.550.10">
    <property type="entry name" value="Spore Coat Polysaccharide Biosynthesis Protein SpsA, Chain A"/>
    <property type="match status" value="1"/>
</dbReference>
<keyword evidence="3" id="KW-1185">Reference proteome</keyword>
<evidence type="ECO:0000313" key="3">
    <source>
        <dbReference type="Proteomes" id="UP001235303"/>
    </source>
</evidence>
<gene>
    <name evidence="2" type="ORF">PMG71_09145</name>
</gene>
<reference evidence="2 3" key="1">
    <citation type="submission" date="2023-01" db="EMBL/GenBank/DDBJ databases">
        <title>Novel diversity within Roseofilum (Cyanobacteria; Desertifilaceae) from marine benthic mats with descriptions of four novel species.</title>
        <authorList>
            <person name="Wang Y."/>
            <person name="Berthold D.E."/>
            <person name="Hu J."/>
            <person name="Lefler F.W."/>
            <person name="Laughinghouse H.D. IV."/>
        </authorList>
    </citation>
    <scope>NUCLEOTIDE SEQUENCE [LARGE SCALE GENOMIC DNA]</scope>
    <source>
        <strain evidence="2 3">BLCC-M154</strain>
    </source>
</reference>